<dbReference type="GO" id="GO:0005524">
    <property type="term" value="F:ATP binding"/>
    <property type="evidence" value="ECO:0007669"/>
    <property type="project" value="UniProtKB-KW"/>
</dbReference>
<dbReference type="SUPFAM" id="SSF52540">
    <property type="entry name" value="P-loop containing nucleoside triphosphate hydrolases"/>
    <property type="match status" value="1"/>
</dbReference>
<evidence type="ECO:0000256" key="1">
    <source>
        <dbReference type="ARBA" id="ARBA00022448"/>
    </source>
</evidence>
<dbReference type="SMART" id="SM00382">
    <property type="entry name" value="AAA"/>
    <property type="match status" value="1"/>
</dbReference>
<dbReference type="NCBIfam" id="TIGR01188">
    <property type="entry name" value="drrA"/>
    <property type="match status" value="1"/>
</dbReference>
<dbReference type="GO" id="GO:0016887">
    <property type="term" value="F:ATP hydrolysis activity"/>
    <property type="evidence" value="ECO:0007669"/>
    <property type="project" value="InterPro"/>
</dbReference>
<dbReference type="Proteomes" id="UP000231450">
    <property type="component" value="Unassembled WGS sequence"/>
</dbReference>
<dbReference type="AlphaFoldDB" id="A0A2M8KD53"/>
<dbReference type="InterPro" id="IPR050763">
    <property type="entry name" value="ABC_transporter_ATP-binding"/>
</dbReference>
<gene>
    <name evidence="6" type="ORF">COU81_03895</name>
</gene>
<dbReference type="InterPro" id="IPR003439">
    <property type="entry name" value="ABC_transporter-like_ATP-bd"/>
</dbReference>
<comment type="similarity">
    <text evidence="4">Belongs to the ABC transporter superfamily. Drug exporter-1 (DrugE1) (TC 3.A.1.105) family.</text>
</comment>
<reference evidence="7" key="1">
    <citation type="submission" date="2017-09" db="EMBL/GenBank/DDBJ databases">
        <title>Depth-based differentiation of microbial function through sediment-hosted aquifers and enrichment of novel symbionts in the deep terrestrial subsurface.</title>
        <authorList>
            <person name="Probst A.J."/>
            <person name="Ladd B."/>
            <person name="Jarett J.K."/>
            <person name="Geller-Mcgrath D.E."/>
            <person name="Sieber C.M.K."/>
            <person name="Emerson J.B."/>
            <person name="Anantharaman K."/>
            <person name="Thomas B.C."/>
            <person name="Malmstrom R."/>
            <person name="Stieglmeier M."/>
            <person name="Klingl A."/>
            <person name="Woyke T."/>
            <person name="Ryan C.M."/>
            <person name="Banfield J.F."/>
        </authorList>
    </citation>
    <scope>NUCLEOTIDE SEQUENCE [LARGE SCALE GENOMIC DNA]</scope>
</reference>
<proteinExistence type="inferred from homology"/>
<organism evidence="6 7">
    <name type="scientific">Candidatus Portnoybacteria bacterium CG10_big_fil_rev_8_21_14_0_10_36_7</name>
    <dbReference type="NCBI Taxonomy" id="1974812"/>
    <lineage>
        <taxon>Bacteria</taxon>
        <taxon>Candidatus Portnoyibacteriota</taxon>
    </lineage>
</organism>
<evidence type="ECO:0000256" key="3">
    <source>
        <dbReference type="ARBA" id="ARBA00022840"/>
    </source>
</evidence>
<accession>A0A2M8KD53</accession>
<evidence type="ECO:0000256" key="4">
    <source>
        <dbReference type="ARBA" id="ARBA00049985"/>
    </source>
</evidence>
<keyword evidence="2" id="KW-0547">Nucleotide-binding</keyword>
<dbReference type="EMBL" id="PFDW01000076">
    <property type="protein sequence ID" value="PJE57834.1"/>
    <property type="molecule type" value="Genomic_DNA"/>
</dbReference>
<evidence type="ECO:0000313" key="7">
    <source>
        <dbReference type="Proteomes" id="UP000231450"/>
    </source>
</evidence>
<dbReference type="GO" id="GO:1900753">
    <property type="term" value="P:doxorubicin transport"/>
    <property type="evidence" value="ECO:0007669"/>
    <property type="project" value="InterPro"/>
</dbReference>
<sequence>MMPIINVKNLVKKFGDFVAVDNISFEVEKGSIFAFLGPNGAGKTTTIKMLTTLLEPTTGEILVNGHTPFGTNAEEDAVRKSIGIVFQDKSLDDELTAYENMDYHGRFYHMSNDSRKMRIEELLKYVELWERRDEFTKNYSGGMNRRLEIARGFMHHPKVLFLDEPTLGLDPQTRNHLWKYVEKMNKEEGITIFFTTHYMQEAEKYANKIAIIDHGKIMTIDTLENIKRSQSAENLEDAFLKLTGDKIREETASPIDNMRSARKMWTRK</sequence>
<keyword evidence="3 6" id="KW-0067">ATP-binding</keyword>
<evidence type="ECO:0000259" key="5">
    <source>
        <dbReference type="PROSITE" id="PS50893"/>
    </source>
</evidence>
<dbReference type="PANTHER" id="PTHR42711">
    <property type="entry name" value="ABC TRANSPORTER ATP-BINDING PROTEIN"/>
    <property type="match status" value="1"/>
</dbReference>
<dbReference type="PROSITE" id="PS50893">
    <property type="entry name" value="ABC_TRANSPORTER_2"/>
    <property type="match status" value="1"/>
</dbReference>
<dbReference type="InterPro" id="IPR003593">
    <property type="entry name" value="AAA+_ATPase"/>
</dbReference>
<comment type="caution">
    <text evidence="6">The sequence shown here is derived from an EMBL/GenBank/DDBJ whole genome shotgun (WGS) entry which is preliminary data.</text>
</comment>
<protein>
    <submittedName>
        <fullName evidence="6">Multidrug ABC transporter ATP-binding protein</fullName>
    </submittedName>
</protein>
<dbReference type="InterPro" id="IPR005894">
    <property type="entry name" value="DrrA"/>
</dbReference>
<dbReference type="GO" id="GO:0043215">
    <property type="term" value="P:daunorubicin transport"/>
    <property type="evidence" value="ECO:0007669"/>
    <property type="project" value="InterPro"/>
</dbReference>
<dbReference type="Gene3D" id="3.40.50.300">
    <property type="entry name" value="P-loop containing nucleotide triphosphate hydrolases"/>
    <property type="match status" value="1"/>
</dbReference>
<dbReference type="PANTHER" id="PTHR42711:SF18">
    <property type="entry name" value="ABC TRANSPORTER, ATP-BINDING PROTEIN"/>
    <property type="match status" value="1"/>
</dbReference>
<evidence type="ECO:0000313" key="6">
    <source>
        <dbReference type="EMBL" id="PJE57834.1"/>
    </source>
</evidence>
<dbReference type="Pfam" id="PF00005">
    <property type="entry name" value="ABC_tran"/>
    <property type="match status" value="1"/>
</dbReference>
<evidence type="ECO:0000256" key="2">
    <source>
        <dbReference type="ARBA" id="ARBA00022741"/>
    </source>
</evidence>
<name>A0A2M8KD53_9BACT</name>
<keyword evidence="1" id="KW-0813">Transport</keyword>
<dbReference type="InterPro" id="IPR027417">
    <property type="entry name" value="P-loop_NTPase"/>
</dbReference>
<feature type="domain" description="ABC transporter" evidence="5">
    <location>
        <begin position="5"/>
        <end position="239"/>
    </location>
</feature>